<proteinExistence type="inferred from homology"/>
<reference evidence="9 12" key="1">
    <citation type="submission" date="2021-06" db="EMBL/GenBank/DDBJ databases">
        <title>Collection of gut derived symbiotic bacterial strains cultured from healthy donors.</title>
        <authorList>
            <person name="Lin H."/>
            <person name="Littmann E."/>
            <person name="Pamer E.G."/>
        </authorList>
    </citation>
    <scope>NUCLEOTIDE SEQUENCE</scope>
    <source>
        <strain evidence="10 12">MSK.21.70</strain>
        <strain evidence="9">MSK.21.82</strain>
    </source>
</reference>
<dbReference type="InterPro" id="IPR035906">
    <property type="entry name" value="MetI-like_sf"/>
</dbReference>
<keyword evidence="3" id="KW-1003">Cell membrane</keyword>
<keyword evidence="2 7" id="KW-0813">Transport</keyword>
<dbReference type="Pfam" id="PF19300">
    <property type="entry name" value="BPD_transp_1_N"/>
    <property type="match status" value="1"/>
</dbReference>
<evidence type="ECO:0000313" key="10">
    <source>
        <dbReference type="EMBL" id="MBV3392325.1"/>
    </source>
</evidence>
<dbReference type="CDD" id="cd06261">
    <property type="entry name" value="TM_PBP2"/>
    <property type="match status" value="1"/>
</dbReference>
<dbReference type="InterPro" id="IPR045621">
    <property type="entry name" value="BPD_transp_1_N"/>
</dbReference>
<evidence type="ECO:0000313" key="11">
    <source>
        <dbReference type="Proteomes" id="UP001196408"/>
    </source>
</evidence>
<feature type="transmembrane region" description="Helical" evidence="7">
    <location>
        <begin position="12"/>
        <end position="31"/>
    </location>
</feature>
<evidence type="ECO:0000259" key="8">
    <source>
        <dbReference type="PROSITE" id="PS50928"/>
    </source>
</evidence>
<dbReference type="GO" id="GO:0005886">
    <property type="term" value="C:plasma membrane"/>
    <property type="evidence" value="ECO:0007669"/>
    <property type="project" value="UniProtKB-SubCell"/>
</dbReference>
<dbReference type="GeneID" id="301324549"/>
<evidence type="ECO:0000256" key="7">
    <source>
        <dbReference type="RuleBase" id="RU363032"/>
    </source>
</evidence>
<protein>
    <submittedName>
        <fullName evidence="9">ABC transporter permease</fullName>
    </submittedName>
</protein>
<evidence type="ECO:0000256" key="4">
    <source>
        <dbReference type="ARBA" id="ARBA00022692"/>
    </source>
</evidence>
<dbReference type="GO" id="GO:0055085">
    <property type="term" value="P:transmembrane transport"/>
    <property type="evidence" value="ECO:0007669"/>
    <property type="project" value="InterPro"/>
</dbReference>
<comment type="subcellular location">
    <subcellularLocation>
        <location evidence="1 7">Cell membrane</location>
        <topology evidence="1 7">Multi-pass membrane protein</topology>
    </subcellularLocation>
</comment>
<comment type="similarity">
    <text evidence="7">Belongs to the binding-protein-dependent transport system permease family.</text>
</comment>
<dbReference type="Gene3D" id="1.10.3720.10">
    <property type="entry name" value="MetI-like"/>
    <property type="match status" value="1"/>
</dbReference>
<dbReference type="PANTHER" id="PTHR43163">
    <property type="entry name" value="DIPEPTIDE TRANSPORT SYSTEM PERMEASE PROTEIN DPPB-RELATED"/>
    <property type="match status" value="1"/>
</dbReference>
<evidence type="ECO:0000313" key="12">
    <source>
        <dbReference type="Proteomes" id="UP001197492"/>
    </source>
</evidence>
<gene>
    <name evidence="9" type="ORF">KSV97_03285</name>
    <name evidence="10" type="ORF">KSW06_03465</name>
</gene>
<organism evidence="9 11">
    <name type="scientific">Catenibacterium mitsuokai</name>
    <dbReference type="NCBI Taxonomy" id="100886"/>
    <lineage>
        <taxon>Bacteria</taxon>
        <taxon>Bacillati</taxon>
        <taxon>Bacillota</taxon>
        <taxon>Erysipelotrichia</taxon>
        <taxon>Erysipelotrichales</taxon>
        <taxon>Coprobacillaceae</taxon>
        <taxon>Catenibacterium</taxon>
    </lineage>
</organism>
<keyword evidence="6 7" id="KW-0472">Membrane</keyword>
<feature type="transmembrane region" description="Helical" evidence="7">
    <location>
        <begin position="102"/>
        <end position="125"/>
    </location>
</feature>
<feature type="transmembrane region" description="Helical" evidence="7">
    <location>
        <begin position="278"/>
        <end position="304"/>
    </location>
</feature>
<keyword evidence="4 7" id="KW-0812">Transmembrane</keyword>
<dbReference type="InterPro" id="IPR000515">
    <property type="entry name" value="MetI-like"/>
</dbReference>
<keyword evidence="5 7" id="KW-1133">Transmembrane helix</keyword>
<feature type="domain" description="ABC transmembrane type-1" evidence="8">
    <location>
        <begin position="98"/>
        <end position="297"/>
    </location>
</feature>
<dbReference type="SUPFAM" id="SSF161098">
    <property type="entry name" value="MetI-like"/>
    <property type="match status" value="1"/>
</dbReference>
<feature type="transmembrane region" description="Helical" evidence="7">
    <location>
        <begin position="228"/>
        <end position="245"/>
    </location>
</feature>
<evidence type="ECO:0000256" key="1">
    <source>
        <dbReference type="ARBA" id="ARBA00004651"/>
    </source>
</evidence>
<dbReference type="AlphaFoldDB" id="A0AAW4MSL9"/>
<dbReference type="EMBL" id="JAHOEF010000014">
    <property type="protein sequence ID" value="MBV3382267.1"/>
    <property type="molecule type" value="Genomic_DNA"/>
</dbReference>
<evidence type="ECO:0000313" key="9">
    <source>
        <dbReference type="EMBL" id="MBV3382267.1"/>
    </source>
</evidence>
<evidence type="ECO:0000256" key="5">
    <source>
        <dbReference type="ARBA" id="ARBA00022989"/>
    </source>
</evidence>
<dbReference type="Pfam" id="PF00528">
    <property type="entry name" value="BPD_transp_1"/>
    <property type="match status" value="1"/>
</dbReference>
<comment type="caution">
    <text evidence="9">The sequence shown here is derived from an EMBL/GenBank/DDBJ whole genome shotgun (WGS) entry which is preliminary data.</text>
</comment>
<evidence type="ECO:0000256" key="2">
    <source>
        <dbReference type="ARBA" id="ARBA00022448"/>
    </source>
</evidence>
<accession>A0AAW4MSL9</accession>
<dbReference type="PANTHER" id="PTHR43163:SF6">
    <property type="entry name" value="DIPEPTIDE TRANSPORT SYSTEM PERMEASE PROTEIN DPPB-RELATED"/>
    <property type="match status" value="1"/>
</dbReference>
<feature type="transmembrane region" description="Helical" evidence="7">
    <location>
        <begin position="178"/>
        <end position="197"/>
    </location>
</feature>
<feature type="transmembrane region" description="Helical" evidence="7">
    <location>
        <begin position="137"/>
        <end position="158"/>
    </location>
</feature>
<dbReference type="RefSeq" id="WP_006504301.1">
    <property type="nucleotide sequence ID" value="NZ_CAXVKV010000030.1"/>
</dbReference>
<dbReference type="Proteomes" id="UP001196408">
    <property type="component" value="Unassembled WGS sequence"/>
</dbReference>
<evidence type="ECO:0000256" key="3">
    <source>
        <dbReference type="ARBA" id="ARBA00022475"/>
    </source>
</evidence>
<dbReference type="PROSITE" id="PS50928">
    <property type="entry name" value="ABC_TM1"/>
    <property type="match status" value="1"/>
</dbReference>
<dbReference type="EMBL" id="JAHOEL010000015">
    <property type="protein sequence ID" value="MBV3392325.1"/>
    <property type="molecule type" value="Genomic_DNA"/>
</dbReference>
<dbReference type="Proteomes" id="UP001197492">
    <property type="component" value="Unassembled WGS sequence"/>
</dbReference>
<keyword evidence="12" id="KW-1185">Reference proteome</keyword>
<sequence length="315" mass="34824">MDKSMIRYILKRLLISAITLFVILTVLFIMTRCMPGSPFNSEKLSPEQQKVIMAKYGLDKPVLVQYGTYLKNMLSGDFGVSYVLYKDQNVSELVFDAAKISFAYGIAACILGTLVGMLLGIVAALNKNTIWDTIATIISILGVSIPSFVFALLLVILFSNDLRILPTMYDDMNPIFSSILPVIALSMSVIANVARFTRTEMISVLNSEYMTLAMAKGLDRKTLIFKHALRNALIPVITILGPILVNLMTGTMVVEQICSVPGLGKLLINSIRANDYNIIVACSFLYAFMYIVMMLVIDVSYGIIDPRIRLGKGDN</sequence>
<evidence type="ECO:0000256" key="6">
    <source>
        <dbReference type="ARBA" id="ARBA00023136"/>
    </source>
</evidence>
<name>A0AAW4MSL9_9FIRM</name>